<sequence>MTSVYSTTKIDPPWRNEGLLRRLYIDEQLSTKEISNRLDCGVSTVSKWLKRHGIPTRGPGGTDAVCDTLKDGEKLREEYLTKEKSTHELADELDVCAWTVHQYLIKHDIPRRGFGNVGEDNGNYKGGHTDDYGPSYQRQRKKALERDDYECQVCGMTQTQHKQERGEQLHIHHIRPFRKYGVENHEEANRLGNLISLCQQCHSRWEGVPVVPRRD</sequence>
<dbReference type="GO" id="GO:0016787">
    <property type="term" value="F:hydrolase activity"/>
    <property type="evidence" value="ECO:0007669"/>
    <property type="project" value="UniProtKB-KW"/>
</dbReference>
<dbReference type="GO" id="GO:0008270">
    <property type="term" value="F:zinc ion binding"/>
    <property type="evidence" value="ECO:0007669"/>
    <property type="project" value="InterPro"/>
</dbReference>
<protein>
    <submittedName>
        <fullName evidence="5">HNH endonuclease</fullName>
    </submittedName>
</protein>
<dbReference type="PANTHER" id="PTHR41286:SF1">
    <property type="entry name" value="HNH NUCLEASE YAJD-RELATED"/>
    <property type="match status" value="1"/>
</dbReference>
<dbReference type="GO" id="GO:0004519">
    <property type="term" value="F:endonuclease activity"/>
    <property type="evidence" value="ECO:0007669"/>
    <property type="project" value="UniProtKB-KW"/>
</dbReference>
<evidence type="ECO:0000256" key="3">
    <source>
        <dbReference type="SAM" id="MobiDB-lite"/>
    </source>
</evidence>
<dbReference type="OrthoDB" id="165339at2157"/>
<feature type="domain" description="HNH nuclease" evidence="4">
    <location>
        <begin position="138"/>
        <end position="203"/>
    </location>
</feature>
<dbReference type="EMBL" id="AOIP01000023">
    <property type="protein sequence ID" value="ELZ05575.1"/>
    <property type="molecule type" value="Genomic_DNA"/>
</dbReference>
<organism evidence="5 6">
    <name type="scientific">Natrialba aegyptia DSM 13077</name>
    <dbReference type="NCBI Taxonomy" id="1227491"/>
    <lineage>
        <taxon>Archaea</taxon>
        <taxon>Methanobacteriati</taxon>
        <taxon>Methanobacteriota</taxon>
        <taxon>Stenosarchaea group</taxon>
        <taxon>Halobacteria</taxon>
        <taxon>Halobacteriales</taxon>
        <taxon>Natrialbaceae</taxon>
        <taxon>Natrialba</taxon>
    </lineage>
</organism>
<accession>M0B448</accession>
<dbReference type="Proteomes" id="UP000011591">
    <property type="component" value="Unassembled WGS sequence"/>
</dbReference>
<dbReference type="GO" id="GO:0005829">
    <property type="term" value="C:cytosol"/>
    <property type="evidence" value="ECO:0007669"/>
    <property type="project" value="TreeGrafter"/>
</dbReference>
<comment type="caution">
    <text evidence="5">The sequence shown here is derived from an EMBL/GenBank/DDBJ whole genome shotgun (WGS) entry which is preliminary data.</text>
</comment>
<evidence type="ECO:0000313" key="6">
    <source>
        <dbReference type="Proteomes" id="UP000011591"/>
    </source>
</evidence>
<dbReference type="GO" id="GO:0003676">
    <property type="term" value="F:nucleic acid binding"/>
    <property type="evidence" value="ECO:0007669"/>
    <property type="project" value="InterPro"/>
</dbReference>
<keyword evidence="6" id="KW-1185">Reference proteome</keyword>
<gene>
    <name evidence="5" type="ORF">C480_10355</name>
</gene>
<dbReference type="AlphaFoldDB" id="M0B448"/>
<name>M0B448_9EURY</name>
<keyword evidence="5" id="KW-0255">Endonuclease</keyword>
<dbReference type="Gene3D" id="1.10.10.60">
    <property type="entry name" value="Homeodomain-like"/>
    <property type="match status" value="1"/>
</dbReference>
<proteinExistence type="predicted"/>
<keyword evidence="1" id="KW-0540">Nuclease</keyword>
<dbReference type="SMART" id="SM00507">
    <property type="entry name" value="HNHc"/>
    <property type="match status" value="1"/>
</dbReference>
<dbReference type="PANTHER" id="PTHR41286">
    <property type="entry name" value="HNH NUCLEASE YAJD-RELATED"/>
    <property type="match status" value="1"/>
</dbReference>
<keyword evidence="2" id="KW-0378">Hydrolase</keyword>
<reference evidence="5 6" key="1">
    <citation type="journal article" date="2014" name="PLoS Genet.">
        <title>Phylogenetically driven sequencing of extremely halophilic archaea reveals strategies for static and dynamic osmo-response.</title>
        <authorList>
            <person name="Becker E.A."/>
            <person name="Seitzer P.M."/>
            <person name="Tritt A."/>
            <person name="Larsen D."/>
            <person name="Krusor M."/>
            <person name="Yao A.I."/>
            <person name="Wu D."/>
            <person name="Madern D."/>
            <person name="Eisen J.A."/>
            <person name="Darling A.E."/>
            <person name="Facciotti M.T."/>
        </authorList>
    </citation>
    <scope>NUCLEOTIDE SEQUENCE [LARGE SCALE GENOMIC DNA]</scope>
    <source>
        <strain evidence="5 6">DSM 13077</strain>
    </source>
</reference>
<dbReference type="RefSeq" id="WP_006665535.1">
    <property type="nucleotide sequence ID" value="NZ_AOIP01000023.1"/>
</dbReference>
<dbReference type="CDD" id="cd00085">
    <property type="entry name" value="HNHc"/>
    <property type="match status" value="1"/>
</dbReference>
<dbReference type="InterPro" id="IPR003615">
    <property type="entry name" value="HNH_nuc"/>
</dbReference>
<evidence type="ECO:0000313" key="5">
    <source>
        <dbReference type="EMBL" id="ELZ05575.1"/>
    </source>
</evidence>
<dbReference type="Gene3D" id="1.10.30.50">
    <property type="match status" value="1"/>
</dbReference>
<evidence type="ECO:0000259" key="4">
    <source>
        <dbReference type="SMART" id="SM00507"/>
    </source>
</evidence>
<dbReference type="Pfam" id="PF01844">
    <property type="entry name" value="HNH"/>
    <property type="match status" value="1"/>
</dbReference>
<feature type="region of interest" description="Disordered" evidence="3">
    <location>
        <begin position="115"/>
        <end position="136"/>
    </location>
</feature>
<evidence type="ECO:0000256" key="1">
    <source>
        <dbReference type="ARBA" id="ARBA00022722"/>
    </source>
</evidence>
<evidence type="ECO:0000256" key="2">
    <source>
        <dbReference type="ARBA" id="ARBA00022801"/>
    </source>
</evidence>
<dbReference type="InterPro" id="IPR002711">
    <property type="entry name" value="HNH"/>
</dbReference>